<sequence length="58" mass="6457">MSNGNIKVLIVEDENDIANIIRDYLSVNQFDSHIAAIFGGWISTKIIAKTSPRILIVE</sequence>
<accession>A0ABY8KFL3</accession>
<protein>
    <submittedName>
        <fullName evidence="1">Uncharacterized protein</fullName>
    </submittedName>
</protein>
<proteinExistence type="predicted"/>
<dbReference type="RefSeq" id="WP_259949938.1">
    <property type="nucleotide sequence ID" value="NZ_CP122283.1"/>
</dbReference>
<gene>
    <name evidence="1" type="ORF">QBO96_21565</name>
</gene>
<reference evidence="1 2" key="1">
    <citation type="submission" date="2023-04" db="EMBL/GenBank/DDBJ databases">
        <title>Genomic of Lysinibacillus capsici TSBLM.</title>
        <authorList>
            <person name="Hu X.S."/>
            <person name="Yu C.H."/>
        </authorList>
    </citation>
    <scope>NUCLEOTIDE SEQUENCE [LARGE SCALE GENOMIC DNA]</scope>
    <source>
        <strain evidence="1 2">TSBLM</strain>
    </source>
</reference>
<keyword evidence="2" id="KW-1185">Reference proteome</keyword>
<name>A0ABY8KFL3_9BACI</name>
<evidence type="ECO:0000313" key="2">
    <source>
        <dbReference type="Proteomes" id="UP001244564"/>
    </source>
</evidence>
<evidence type="ECO:0000313" key="1">
    <source>
        <dbReference type="EMBL" id="WGF38277.1"/>
    </source>
</evidence>
<organism evidence="1 2">
    <name type="scientific">Lysinibacillus capsici</name>
    <dbReference type="NCBI Taxonomy" id="2115968"/>
    <lineage>
        <taxon>Bacteria</taxon>
        <taxon>Bacillati</taxon>
        <taxon>Bacillota</taxon>
        <taxon>Bacilli</taxon>
        <taxon>Bacillales</taxon>
        <taxon>Bacillaceae</taxon>
        <taxon>Lysinibacillus</taxon>
    </lineage>
</organism>
<dbReference type="Proteomes" id="UP001244564">
    <property type="component" value="Chromosome"/>
</dbReference>
<dbReference type="EMBL" id="CP122283">
    <property type="protein sequence ID" value="WGF38277.1"/>
    <property type="molecule type" value="Genomic_DNA"/>
</dbReference>